<dbReference type="AlphaFoldDB" id="A0A197KGR8"/>
<evidence type="ECO:0000313" key="2">
    <source>
        <dbReference type="Proteomes" id="UP000078512"/>
    </source>
</evidence>
<dbReference type="Proteomes" id="UP000078512">
    <property type="component" value="Unassembled WGS sequence"/>
</dbReference>
<name>A0A197KGR8_9FUNG</name>
<dbReference type="EMBL" id="KV442011">
    <property type="protein sequence ID" value="OAQ36730.1"/>
    <property type="molecule type" value="Genomic_DNA"/>
</dbReference>
<dbReference type="InterPro" id="IPR019188">
    <property type="entry name" value="SNAPC1"/>
</dbReference>
<protein>
    <submittedName>
        <fullName evidence="1">Uncharacterized protein</fullName>
    </submittedName>
</protein>
<keyword evidence="2" id="KW-1185">Reference proteome</keyword>
<gene>
    <name evidence="1" type="ORF">K457DRAFT_12383</name>
</gene>
<sequence>MTSASLASSSSRPGPTGQCIPETIECLTFSKTVLLTAALTKDIGGLIQAYKEKNSFEYPSFATLWKSRQLSFIHFTCNHPQRQTYSSDLRWILGRIFHSPLRKSCYRRI</sequence>
<organism evidence="1 2">
    <name type="scientific">Linnemannia elongata AG-77</name>
    <dbReference type="NCBI Taxonomy" id="1314771"/>
    <lineage>
        <taxon>Eukaryota</taxon>
        <taxon>Fungi</taxon>
        <taxon>Fungi incertae sedis</taxon>
        <taxon>Mucoromycota</taxon>
        <taxon>Mortierellomycotina</taxon>
        <taxon>Mortierellomycetes</taxon>
        <taxon>Mortierellales</taxon>
        <taxon>Mortierellaceae</taxon>
        <taxon>Linnemannia</taxon>
    </lineage>
</organism>
<dbReference type="Pfam" id="PF09808">
    <property type="entry name" value="SNAPC1"/>
    <property type="match status" value="1"/>
</dbReference>
<accession>A0A197KGR8</accession>
<reference evidence="1 2" key="1">
    <citation type="submission" date="2016-05" db="EMBL/GenBank/DDBJ databases">
        <title>Genome sequencing reveals origins of a unique bacterial endosymbiosis in the earliest lineages of terrestrial Fungi.</title>
        <authorList>
            <consortium name="DOE Joint Genome Institute"/>
            <person name="Uehling J."/>
            <person name="Gryganskyi A."/>
            <person name="Hameed K."/>
            <person name="Tschaplinski T."/>
            <person name="Misztal P."/>
            <person name="Wu S."/>
            <person name="Desiro A."/>
            <person name="Vande Pol N."/>
            <person name="Du Z.-Y."/>
            <person name="Zienkiewicz A."/>
            <person name="Zienkiewicz K."/>
            <person name="Morin E."/>
            <person name="Tisserant E."/>
            <person name="Splivallo R."/>
            <person name="Hainaut M."/>
            <person name="Henrissat B."/>
            <person name="Ohm R."/>
            <person name="Kuo A."/>
            <person name="Yan J."/>
            <person name="Lipzen A."/>
            <person name="Nolan M."/>
            <person name="Labutti K."/>
            <person name="Barry K."/>
            <person name="Goldstein A."/>
            <person name="Labbe J."/>
            <person name="Schadt C."/>
            <person name="Tuskan G."/>
            <person name="Grigoriev I."/>
            <person name="Martin F."/>
            <person name="Vilgalys R."/>
            <person name="Bonito G."/>
        </authorList>
    </citation>
    <scope>NUCLEOTIDE SEQUENCE [LARGE SCALE GENOMIC DNA]</scope>
    <source>
        <strain evidence="1 2">AG-77</strain>
    </source>
</reference>
<proteinExistence type="predicted"/>
<dbReference type="OrthoDB" id="20127at2759"/>
<evidence type="ECO:0000313" key="1">
    <source>
        <dbReference type="EMBL" id="OAQ36730.1"/>
    </source>
</evidence>